<evidence type="ECO:0000256" key="1">
    <source>
        <dbReference type="SAM" id="Phobius"/>
    </source>
</evidence>
<dbReference type="RefSeq" id="WP_181755608.1">
    <property type="nucleotide sequence ID" value="NZ_DAMCVE010000001.1"/>
</dbReference>
<evidence type="ECO:0000313" key="3">
    <source>
        <dbReference type="Proteomes" id="UP000550354"/>
    </source>
</evidence>
<keyword evidence="1" id="KW-0472">Membrane</keyword>
<dbReference type="Proteomes" id="UP000550354">
    <property type="component" value="Unassembled WGS sequence"/>
</dbReference>
<gene>
    <name evidence="2" type="ORF">H1W00_10220</name>
</gene>
<feature type="transmembrane region" description="Helical" evidence="1">
    <location>
        <begin position="83"/>
        <end position="107"/>
    </location>
</feature>
<reference evidence="2 3" key="1">
    <citation type="submission" date="2020-07" db="EMBL/GenBank/DDBJ databases">
        <title>Draft genome and description of Aeromicrobium phoceense strain Marseille-Q0843 isolated from healthy skin swab.</title>
        <authorList>
            <person name="Boxberger M."/>
            <person name="La Scola B."/>
        </authorList>
    </citation>
    <scope>NUCLEOTIDE SEQUENCE [LARGE SCALE GENOMIC DNA]</scope>
    <source>
        <strain evidence="2 3">Marseille-Q0843</strain>
    </source>
</reference>
<feature type="transmembrane region" description="Helical" evidence="1">
    <location>
        <begin position="32"/>
        <end position="51"/>
    </location>
</feature>
<dbReference type="AlphaFoldDB" id="A0A838XBI6"/>
<feature type="transmembrane region" description="Helical" evidence="1">
    <location>
        <begin position="58"/>
        <end position="77"/>
    </location>
</feature>
<comment type="caution">
    <text evidence="2">The sequence shown here is derived from an EMBL/GenBank/DDBJ whole genome shotgun (WGS) entry which is preliminary data.</text>
</comment>
<accession>A0A838XBI6</accession>
<dbReference type="EMBL" id="JACEOG010000001">
    <property type="protein sequence ID" value="MBA4608849.1"/>
    <property type="molecule type" value="Genomic_DNA"/>
</dbReference>
<evidence type="ECO:0000313" key="2">
    <source>
        <dbReference type="EMBL" id="MBA4608849.1"/>
    </source>
</evidence>
<keyword evidence="3" id="KW-1185">Reference proteome</keyword>
<keyword evidence="1" id="KW-1133">Transmembrane helix</keyword>
<proteinExistence type="predicted"/>
<name>A0A838XBI6_9ACTN</name>
<sequence>MRAFLSWILPAVATFAAWWLFLGMDENDTYSVLQVAGLVVVLIVIGIAAGWLARSSELLGVIVSAVVGVAAACWTSWSDDESGLFVVGWGMVVFGMVVSTVLVVMITSAYRQSRLRRDAQP</sequence>
<organism evidence="2 3">
    <name type="scientific">Aeromicrobium phoceense</name>
    <dbReference type="NCBI Taxonomy" id="2754045"/>
    <lineage>
        <taxon>Bacteria</taxon>
        <taxon>Bacillati</taxon>
        <taxon>Actinomycetota</taxon>
        <taxon>Actinomycetes</taxon>
        <taxon>Propionibacteriales</taxon>
        <taxon>Nocardioidaceae</taxon>
        <taxon>Aeromicrobium</taxon>
    </lineage>
</organism>
<protein>
    <submittedName>
        <fullName evidence="2">Uncharacterized protein</fullName>
    </submittedName>
</protein>
<keyword evidence="1" id="KW-0812">Transmembrane</keyword>